<dbReference type="PANTHER" id="PTHR12792:SF0">
    <property type="entry name" value="SEPARIN"/>
    <property type="match status" value="1"/>
</dbReference>
<organism evidence="6">
    <name type="scientific">Nematocida ausubeli (strain ATCC PRA-371 / ERTm2)</name>
    <name type="common">Nematode killer fungus</name>
    <dbReference type="NCBI Taxonomy" id="1913371"/>
    <lineage>
        <taxon>Eukaryota</taxon>
        <taxon>Fungi</taxon>
        <taxon>Fungi incertae sedis</taxon>
        <taxon>Microsporidia</taxon>
        <taxon>Nematocida</taxon>
    </lineage>
</organism>
<comment type="catalytic activity">
    <reaction evidence="1">
        <text>All bonds known to be hydrolyzed by this endopeptidase have arginine in P1 and an acidic residue in P4. P6 is often occupied by an acidic residue or by a hydroxy-amino-acid residue, the phosphorylation of which enhances cleavage.</text>
        <dbReference type="EC" id="3.4.22.49"/>
    </reaction>
</comment>
<proteinExistence type="predicted"/>
<dbReference type="Proteomes" id="UP000005622">
    <property type="component" value="Unassembled WGS sequence"/>
</dbReference>
<evidence type="ECO:0000256" key="1">
    <source>
        <dbReference type="ARBA" id="ARBA00000451"/>
    </source>
</evidence>
<evidence type="ECO:0000256" key="4">
    <source>
        <dbReference type="ARBA" id="ARBA00022829"/>
    </source>
</evidence>
<evidence type="ECO:0000313" key="6">
    <source>
        <dbReference type="EMBL" id="EHY64940.1"/>
    </source>
</evidence>
<dbReference type="InterPro" id="IPR005314">
    <property type="entry name" value="Peptidase_C50"/>
</dbReference>
<gene>
    <name evidence="6" type="ORF">NERG_01996</name>
</gene>
<dbReference type="AlphaFoldDB" id="H8ZEH5"/>
<dbReference type="GO" id="GO:0006508">
    <property type="term" value="P:proteolysis"/>
    <property type="evidence" value="ECO:0007669"/>
    <property type="project" value="InterPro"/>
</dbReference>
<dbReference type="Pfam" id="PF03568">
    <property type="entry name" value="Separin_C"/>
    <property type="match status" value="1"/>
</dbReference>
<dbReference type="GO" id="GO:0072686">
    <property type="term" value="C:mitotic spindle"/>
    <property type="evidence" value="ECO:0007669"/>
    <property type="project" value="TreeGrafter"/>
</dbReference>
<keyword evidence="3" id="KW-0378">Hydrolase</keyword>
<dbReference type="GO" id="GO:0005634">
    <property type="term" value="C:nucleus"/>
    <property type="evidence" value="ECO:0007669"/>
    <property type="project" value="InterPro"/>
</dbReference>
<sequence length="703" mass="81241">MQPEKQILECSPLLYITDRERLYRILSKNYSEQQIKRLFSELQKYNVLYFYKIPSKEELEEIYEIPESKEVEAKQEEKEKEHNRFWVSTCQGPIEENSTRPLESENIQTKEEYSKESIRDSHKKINMWDSSKTEINTAVGIEAHRSSPIILSTVNNNTEADGTVAIESVRIRRCFDSYHLRNKEYLYNESIDEISDFDRIFLSAYYKYTCGEYLSALDMMENLLRKSTSGDFVHFGCRLHLLSIGASAAYKSGGYFDALWMCKAGILLSKSVDFSEGHLFFQGMLSIIEATKKEEILVEEIKHTLISSHVSELLNIHVTLEDKLSRCIQYRNEITLLRDVKIYDAREIACSEIGDRSILEYINKIKGIGEKCMYISPIVVYSIDGCIAFGLIYYNERAKMSVIKSKISTKNLLQRLSQIQKKNKEVLKRVCTTSQEKQEWWRIRISLDNEIKKELALIDTYLQRYSEKGHKIKDRVALVIEDILGSIPFEMCNSFSKCGVFRCSSLCHILSCSVETESTLPEDKDFFYVLNPERNLMQTEERISKHITKHLPNASGIRNRVPLPMETEQAILSHRIFMYFGHGGGEKFFTPRKLKRILKSRSCTEKKTKSIFLFGCSSAHISAFPLYNTHSTCISYMHIPVVRNVVGALWDITDKDLDITSIGIIEAIQNRKEPLSIALNRLKHACKLKYLNGAAIVLYGIDE</sequence>
<dbReference type="GO" id="GO:0051307">
    <property type="term" value="P:meiotic chromosome separation"/>
    <property type="evidence" value="ECO:0007669"/>
    <property type="project" value="TreeGrafter"/>
</dbReference>
<dbReference type="GO" id="GO:0005737">
    <property type="term" value="C:cytoplasm"/>
    <property type="evidence" value="ECO:0007669"/>
    <property type="project" value="TreeGrafter"/>
</dbReference>
<dbReference type="HOGENOM" id="CLU_402835_0_0_1"/>
<reference evidence="6" key="1">
    <citation type="submission" date="2011-03" db="EMBL/GenBank/DDBJ databases">
        <title>The Genome Sequence of Nematocida sp1 strain ERTm2.</title>
        <authorList>
            <consortium name="The Broad Institute Genome Sequencing Platform"/>
            <consortium name="The Broad Institute Genome Sequencing Center for Infectious Disease"/>
            <person name="Cuomo C."/>
            <person name="Troemel E."/>
            <person name="Young S.K."/>
            <person name="Zeng Q."/>
            <person name="Gargeya S."/>
            <person name="Fitzgerald M."/>
            <person name="Haas B."/>
            <person name="Abouelleil A."/>
            <person name="Alvarado L."/>
            <person name="Arachchi H.M."/>
            <person name="Berlin A."/>
            <person name="Brown A."/>
            <person name="Chapman S.B."/>
            <person name="Chen Z."/>
            <person name="Dunbar C."/>
            <person name="Freedman E."/>
            <person name="Gearin G."/>
            <person name="Gellesch M."/>
            <person name="Goldberg J."/>
            <person name="Griggs A."/>
            <person name="Gujja S."/>
            <person name="Heilman E.R."/>
            <person name="Heiman D."/>
            <person name="Howarth C."/>
            <person name="Larson L."/>
            <person name="Lui A."/>
            <person name="MacDonald P.J.P."/>
            <person name="Mehta T."/>
            <person name="Montmayeur A."/>
            <person name="Murphy C."/>
            <person name="Neiman D."/>
            <person name="Pearson M."/>
            <person name="Priest M."/>
            <person name="Roberts A."/>
            <person name="Saif S."/>
            <person name="Shea T."/>
            <person name="Shenoy N."/>
            <person name="Sisk P."/>
            <person name="Stolte C."/>
            <person name="Sykes S."/>
            <person name="White J."/>
            <person name="Yandava C."/>
            <person name="Wortman J."/>
            <person name="Nusbaum C."/>
            <person name="Birren B."/>
        </authorList>
    </citation>
    <scope>NUCLEOTIDE SEQUENCE</scope>
    <source>
        <strain evidence="6">ERTm2</strain>
    </source>
</reference>
<dbReference type="EC" id="3.4.22.49" evidence="2"/>
<dbReference type="STRING" id="944018.H8ZEH5"/>
<dbReference type="PROSITE" id="PS51700">
    <property type="entry name" value="SEPARIN"/>
    <property type="match status" value="1"/>
</dbReference>
<feature type="domain" description="Peptidase C50" evidence="5">
    <location>
        <begin position="523"/>
        <end position="627"/>
    </location>
</feature>
<dbReference type="PANTHER" id="PTHR12792">
    <property type="entry name" value="EXTRA SPINDLE POLES 1-RELATED"/>
    <property type="match status" value="1"/>
</dbReference>
<dbReference type="GO" id="GO:0004197">
    <property type="term" value="F:cysteine-type endopeptidase activity"/>
    <property type="evidence" value="ECO:0007669"/>
    <property type="project" value="InterPro"/>
</dbReference>
<protein>
    <recommendedName>
        <fullName evidence="2">separase</fullName>
        <ecNumber evidence="2">3.4.22.49</ecNumber>
    </recommendedName>
</protein>
<name>H8ZEH5_NEMA1</name>
<dbReference type="EMBL" id="JH604637">
    <property type="protein sequence ID" value="EHY64940.1"/>
    <property type="molecule type" value="Genomic_DNA"/>
</dbReference>
<keyword evidence="4" id="KW-0159">Chromosome partition</keyword>
<evidence type="ECO:0000256" key="2">
    <source>
        <dbReference type="ARBA" id="ARBA00012489"/>
    </source>
</evidence>
<dbReference type="InterPro" id="IPR030397">
    <property type="entry name" value="SEPARIN_core_dom"/>
</dbReference>
<accession>H8ZEH5</accession>
<evidence type="ECO:0000256" key="3">
    <source>
        <dbReference type="ARBA" id="ARBA00022801"/>
    </source>
</evidence>
<evidence type="ECO:0000259" key="5">
    <source>
        <dbReference type="PROSITE" id="PS51700"/>
    </source>
</evidence>